<proteinExistence type="predicted"/>
<organism evidence="1">
    <name type="scientific">hydrothermal vent metagenome</name>
    <dbReference type="NCBI Taxonomy" id="652676"/>
    <lineage>
        <taxon>unclassified sequences</taxon>
        <taxon>metagenomes</taxon>
        <taxon>ecological metagenomes</taxon>
    </lineage>
</organism>
<dbReference type="EMBL" id="FPHK01000141">
    <property type="protein sequence ID" value="SFV70196.1"/>
    <property type="molecule type" value="Genomic_DNA"/>
</dbReference>
<dbReference type="PANTHER" id="PTHR38075:SF1">
    <property type="entry name" value="DUF4139 DOMAIN-CONTAINING PROTEIN"/>
    <property type="match status" value="1"/>
</dbReference>
<dbReference type="PANTHER" id="PTHR38075">
    <property type="entry name" value="DUF4139 DOMAIN-CONTAINING PROTEIN"/>
    <property type="match status" value="1"/>
</dbReference>
<gene>
    <name evidence="1" type="ORF">MNB_SM-6-54</name>
</gene>
<sequence>MKRIILLSSFVLTQTLFATTLTIYNSNMALVQESKKFCIQKNRNDLVLKNLPDTILENSVDVTLPSSVALAWQSYRPKRYKQHTKETIKSRLTFHVESKKDLKADLDISYLAKNISFTTDYVLNIDKNRAKFTAYVDIQNNSGKDFKNASINLIAGNINRAYNHPQPVMYRMMAADKAAVPSHKAVGGYHKYSLPIKIDLASYEKQRVKLFNTKETTLKNSYTATMNNPLYLIGERSSGVKRELHLKALNHELPAGVVRIYTQDGGEKLLLGETSITNTPKNTPLTLNVGQDFDTKVTQKILSRNDTKSQFDATVLYSISNNSDEDKVITLHIPFNKKSGSHIISKLNYTYTKGNLVTFTLKVKANSKRSFDVNFKSRRR</sequence>
<name>A0A1W1CWJ4_9ZZZZ</name>
<evidence type="ECO:0000313" key="1">
    <source>
        <dbReference type="EMBL" id="SFV70196.1"/>
    </source>
</evidence>
<evidence type="ECO:0008006" key="2">
    <source>
        <dbReference type="Google" id="ProtNLM"/>
    </source>
</evidence>
<protein>
    <recommendedName>
        <fullName evidence="2">DUF4139 domain-containing protein</fullName>
    </recommendedName>
</protein>
<accession>A0A1W1CWJ4</accession>
<dbReference type="AlphaFoldDB" id="A0A1W1CWJ4"/>
<reference evidence="1" key="1">
    <citation type="submission" date="2016-10" db="EMBL/GenBank/DDBJ databases">
        <authorList>
            <person name="de Groot N.N."/>
        </authorList>
    </citation>
    <scope>NUCLEOTIDE SEQUENCE</scope>
</reference>